<organism evidence="3">
    <name type="scientific">Laccaria bicolor (strain S238N-H82 / ATCC MYA-4686)</name>
    <name type="common">Bicoloured deceiver</name>
    <name type="synonym">Laccaria laccata var. bicolor</name>
    <dbReference type="NCBI Taxonomy" id="486041"/>
    <lineage>
        <taxon>Eukaryota</taxon>
        <taxon>Fungi</taxon>
        <taxon>Dikarya</taxon>
        <taxon>Basidiomycota</taxon>
        <taxon>Agaricomycotina</taxon>
        <taxon>Agaricomycetes</taxon>
        <taxon>Agaricomycetidae</taxon>
        <taxon>Agaricales</taxon>
        <taxon>Agaricineae</taxon>
        <taxon>Hydnangiaceae</taxon>
        <taxon>Laccaria</taxon>
    </lineage>
</organism>
<dbReference type="GeneID" id="6084575"/>
<dbReference type="RefSeq" id="XP_001888980.1">
    <property type="nucleotide sequence ID" value="XM_001888945.1"/>
</dbReference>
<evidence type="ECO:0000313" key="3">
    <source>
        <dbReference type="Proteomes" id="UP000001194"/>
    </source>
</evidence>
<reference evidence="2 3" key="1">
    <citation type="journal article" date="2008" name="Nature">
        <title>The genome of Laccaria bicolor provides insights into mycorrhizal symbiosis.</title>
        <authorList>
            <person name="Martin F."/>
            <person name="Aerts A."/>
            <person name="Ahren D."/>
            <person name="Brun A."/>
            <person name="Danchin E.G.J."/>
            <person name="Duchaussoy F."/>
            <person name="Gibon J."/>
            <person name="Kohler A."/>
            <person name="Lindquist E."/>
            <person name="Pereda V."/>
            <person name="Salamov A."/>
            <person name="Shapiro H.J."/>
            <person name="Wuyts J."/>
            <person name="Blaudez D."/>
            <person name="Buee M."/>
            <person name="Brokstein P."/>
            <person name="Canbaeck B."/>
            <person name="Cohen D."/>
            <person name="Courty P.E."/>
            <person name="Coutinho P.M."/>
            <person name="Delaruelle C."/>
            <person name="Detter J.C."/>
            <person name="Deveau A."/>
            <person name="DiFazio S."/>
            <person name="Duplessis S."/>
            <person name="Fraissinet-Tachet L."/>
            <person name="Lucic E."/>
            <person name="Frey-Klett P."/>
            <person name="Fourrey C."/>
            <person name="Feussner I."/>
            <person name="Gay G."/>
            <person name="Grimwood J."/>
            <person name="Hoegger P.J."/>
            <person name="Jain P."/>
            <person name="Kilaru S."/>
            <person name="Labbe J."/>
            <person name="Lin Y.C."/>
            <person name="Legue V."/>
            <person name="Le Tacon F."/>
            <person name="Marmeisse R."/>
            <person name="Melayah D."/>
            <person name="Montanini B."/>
            <person name="Muratet M."/>
            <person name="Nehls U."/>
            <person name="Niculita-Hirzel H."/>
            <person name="Oudot-Le Secq M.P."/>
            <person name="Peter M."/>
            <person name="Quesneville H."/>
            <person name="Rajashekar B."/>
            <person name="Reich M."/>
            <person name="Rouhier N."/>
            <person name="Schmutz J."/>
            <person name="Yin T."/>
            <person name="Chalot M."/>
            <person name="Henrissat B."/>
            <person name="Kuees U."/>
            <person name="Lucas S."/>
            <person name="Van de Peer Y."/>
            <person name="Podila G.K."/>
            <person name="Polle A."/>
            <person name="Pukkila P.J."/>
            <person name="Richardson P.M."/>
            <person name="Rouze P."/>
            <person name="Sanders I.R."/>
            <person name="Stajich J.E."/>
            <person name="Tunlid A."/>
            <person name="Tuskan G."/>
            <person name="Grigoriev I.V."/>
        </authorList>
    </citation>
    <scope>NUCLEOTIDE SEQUENCE [LARGE SCALE GENOMIC DNA]</scope>
    <source>
        <strain evidence="3">S238N-H82 / ATCC MYA-4686</strain>
    </source>
</reference>
<dbReference type="KEGG" id="lbc:LACBIDRAFT_314373"/>
<accession>B0DWY8</accession>
<protein>
    <submittedName>
        <fullName evidence="2">Predicted protein</fullName>
    </submittedName>
</protein>
<dbReference type="KEGG" id="lbc:LACBIDRAFT_312858"/>
<dbReference type="GeneID" id="6084111"/>
<dbReference type="EMBL" id="DS547145">
    <property type="protein sequence ID" value="EDR00895.1"/>
    <property type="molecule type" value="Genomic_DNA"/>
</dbReference>
<proteinExistence type="predicted"/>
<dbReference type="HOGENOM" id="CLU_2050073_0_0_1"/>
<dbReference type="InParanoid" id="B0DWY8"/>
<dbReference type="Proteomes" id="UP000001194">
    <property type="component" value="Unassembled WGS sequence"/>
</dbReference>
<keyword evidence="3" id="KW-1185">Reference proteome</keyword>
<evidence type="ECO:0000313" key="2">
    <source>
        <dbReference type="EMBL" id="EDR00895.1"/>
    </source>
</evidence>
<sequence>MTKVSALDNWYPLNKWFLRSKLNELSPPSTTCLLPLRPLSSFDDLFPLSTNCLLHRRPVSAFDELSPPSTTCFRLRRTVSSINDPPPSFDECLLASPPIMMNGLGLPPTVSSLLRQMIPS</sequence>
<evidence type="ECO:0000313" key="1">
    <source>
        <dbReference type="EMBL" id="EDR00421.1"/>
    </source>
</evidence>
<dbReference type="EMBL" id="DS547150">
    <property type="protein sequence ID" value="EDR00421.1"/>
    <property type="molecule type" value="Genomic_DNA"/>
</dbReference>
<name>B0DWY8_LACBS</name>
<dbReference type="AlphaFoldDB" id="B0DWY8"/>
<dbReference type="RefSeq" id="XP_001888489.1">
    <property type="nucleotide sequence ID" value="XM_001888454.1"/>
</dbReference>
<gene>
    <name evidence="2" type="ORF">LACBIDRAFT_312858</name>
    <name evidence="1" type="ORF">LACBIDRAFT_314373</name>
</gene>